<feature type="domain" description="EGF-like" evidence="1 2">
    <location>
        <begin position="35"/>
        <end position="46"/>
    </location>
</feature>
<reference evidence="3 4" key="1">
    <citation type="submission" date="2024-11" db="EMBL/GenBank/DDBJ databases">
        <title>Chromosome-level genome assembly of the freshwater bivalve Anodonta woodiana.</title>
        <authorList>
            <person name="Chen X."/>
        </authorList>
    </citation>
    <scope>NUCLEOTIDE SEQUENCE [LARGE SCALE GENOMIC DNA]</scope>
    <source>
        <strain evidence="3">MN2024</strain>
        <tissue evidence="3">Gills</tissue>
    </source>
</reference>
<organism evidence="3 4">
    <name type="scientific">Sinanodonta woodiana</name>
    <name type="common">Chinese pond mussel</name>
    <name type="synonym">Anodonta woodiana</name>
    <dbReference type="NCBI Taxonomy" id="1069815"/>
    <lineage>
        <taxon>Eukaryota</taxon>
        <taxon>Metazoa</taxon>
        <taxon>Spiralia</taxon>
        <taxon>Lophotrochozoa</taxon>
        <taxon>Mollusca</taxon>
        <taxon>Bivalvia</taxon>
        <taxon>Autobranchia</taxon>
        <taxon>Heteroconchia</taxon>
        <taxon>Palaeoheterodonta</taxon>
        <taxon>Unionida</taxon>
        <taxon>Unionoidea</taxon>
        <taxon>Unionidae</taxon>
        <taxon>Unioninae</taxon>
        <taxon>Sinanodonta</taxon>
    </lineage>
</organism>
<evidence type="ECO:0000259" key="1">
    <source>
        <dbReference type="PROSITE" id="PS00022"/>
    </source>
</evidence>
<accession>A0ABD3TGE3</accession>
<protein>
    <recommendedName>
        <fullName evidence="1 2">EGF-like domain-containing protein</fullName>
    </recommendedName>
</protein>
<dbReference type="PROSITE" id="PS00022">
    <property type="entry name" value="EGF_1"/>
    <property type="match status" value="1"/>
</dbReference>
<evidence type="ECO:0000313" key="3">
    <source>
        <dbReference type="EMBL" id="KAL3836099.1"/>
    </source>
</evidence>
<gene>
    <name evidence="3" type="ORF">ACJMK2_021552</name>
</gene>
<keyword evidence="4" id="KW-1185">Reference proteome</keyword>
<comment type="caution">
    <text evidence="3">The sequence shown here is derived from an EMBL/GenBank/DDBJ whole genome shotgun (WGS) entry which is preliminary data.</text>
</comment>
<dbReference type="Gene3D" id="2.170.300.10">
    <property type="entry name" value="Tie2 ligand-binding domain superfamily"/>
    <property type="match status" value="1"/>
</dbReference>
<name>A0ABD3TGE3_SINWO</name>
<dbReference type="EMBL" id="JBJQND010000018">
    <property type="protein sequence ID" value="KAL3836099.1"/>
    <property type="molecule type" value="Genomic_DNA"/>
</dbReference>
<dbReference type="Pfam" id="PF00053">
    <property type="entry name" value="EGF_laminin"/>
    <property type="match status" value="1"/>
</dbReference>
<sequence length="51" mass="5430">TCQGSCRNGLYGLQCSHLCQCAPRASTCNPIDGSCECSQGYTGEHCDQNND</sequence>
<dbReference type="PROSITE" id="PS01186">
    <property type="entry name" value="EGF_2"/>
    <property type="match status" value="1"/>
</dbReference>
<dbReference type="InterPro" id="IPR000742">
    <property type="entry name" value="EGF"/>
</dbReference>
<dbReference type="Proteomes" id="UP001634394">
    <property type="component" value="Unassembled WGS sequence"/>
</dbReference>
<proteinExistence type="predicted"/>
<dbReference type="InterPro" id="IPR002049">
    <property type="entry name" value="LE_dom"/>
</dbReference>
<evidence type="ECO:0000259" key="2">
    <source>
        <dbReference type="PROSITE" id="PS01186"/>
    </source>
</evidence>
<feature type="non-terminal residue" evidence="3">
    <location>
        <position position="1"/>
    </location>
</feature>
<dbReference type="AlphaFoldDB" id="A0ABD3TGE3"/>
<evidence type="ECO:0000313" key="4">
    <source>
        <dbReference type="Proteomes" id="UP001634394"/>
    </source>
</evidence>